<sequence>MEIDGMEDDNDYYESQTARQERMKSRAKPFGKLSFYPSVIQRTKKHVGPQFRQEAGDVLATLVGYLNRDIKKINRLSSAVSAQKYINDKHLDNQFDMRVLDLDYNEASPDNMATYVKKMITIYSVNGYTTAVEFDDKDHQNK</sequence>
<gene>
    <name evidence="2" type="ORF">EZS28_028338</name>
</gene>
<dbReference type="EMBL" id="SNRW01010735">
    <property type="protein sequence ID" value="KAA6376135.1"/>
    <property type="molecule type" value="Genomic_DNA"/>
</dbReference>
<evidence type="ECO:0000313" key="3">
    <source>
        <dbReference type="Proteomes" id="UP000324800"/>
    </source>
</evidence>
<accession>A0A5J4V264</accession>
<name>A0A5J4V264_9EUKA</name>
<evidence type="ECO:0000313" key="2">
    <source>
        <dbReference type="EMBL" id="KAA6376135.1"/>
    </source>
</evidence>
<comment type="caution">
    <text evidence="2">The sequence shown here is derived from an EMBL/GenBank/DDBJ whole genome shotgun (WGS) entry which is preliminary data.</text>
</comment>
<reference evidence="2 3" key="1">
    <citation type="submission" date="2019-03" db="EMBL/GenBank/DDBJ databases">
        <title>Single cell metagenomics reveals metabolic interactions within the superorganism composed of flagellate Streblomastix strix and complex community of Bacteroidetes bacteria on its surface.</title>
        <authorList>
            <person name="Treitli S.C."/>
            <person name="Kolisko M."/>
            <person name="Husnik F."/>
            <person name="Keeling P."/>
            <person name="Hampl V."/>
        </authorList>
    </citation>
    <scope>NUCLEOTIDE SEQUENCE [LARGE SCALE GENOMIC DNA]</scope>
    <source>
        <strain evidence="2">ST1C</strain>
    </source>
</reference>
<dbReference type="Proteomes" id="UP000324800">
    <property type="component" value="Unassembled WGS sequence"/>
</dbReference>
<organism evidence="2 3">
    <name type="scientific">Streblomastix strix</name>
    <dbReference type="NCBI Taxonomy" id="222440"/>
    <lineage>
        <taxon>Eukaryota</taxon>
        <taxon>Metamonada</taxon>
        <taxon>Preaxostyla</taxon>
        <taxon>Oxymonadida</taxon>
        <taxon>Streblomastigidae</taxon>
        <taxon>Streblomastix</taxon>
    </lineage>
</organism>
<evidence type="ECO:0000256" key="1">
    <source>
        <dbReference type="SAM" id="MobiDB-lite"/>
    </source>
</evidence>
<protein>
    <submittedName>
        <fullName evidence="2">Uncharacterized protein</fullName>
    </submittedName>
</protein>
<feature type="compositionally biased region" description="Acidic residues" evidence="1">
    <location>
        <begin position="1"/>
        <end position="12"/>
    </location>
</feature>
<dbReference type="AlphaFoldDB" id="A0A5J4V264"/>
<proteinExistence type="predicted"/>
<feature type="region of interest" description="Disordered" evidence="1">
    <location>
        <begin position="1"/>
        <end position="26"/>
    </location>
</feature>